<dbReference type="InterPro" id="IPR050861">
    <property type="entry name" value="Dihydroxyacetone_Kinase"/>
</dbReference>
<dbReference type="Gene3D" id="3.40.50.10440">
    <property type="entry name" value="Dihydroxyacetone kinase, domain 1"/>
    <property type="match status" value="1"/>
</dbReference>
<evidence type="ECO:0000256" key="2">
    <source>
        <dbReference type="SAM" id="SignalP"/>
    </source>
</evidence>
<protein>
    <recommendedName>
        <fullName evidence="3">DhaK domain-containing protein</fullName>
    </recommendedName>
</protein>
<gene>
    <name evidence="4" type="ORF">HD556DRAFT_1309061</name>
</gene>
<feature type="region of interest" description="Disordered" evidence="1">
    <location>
        <begin position="55"/>
        <end position="80"/>
    </location>
</feature>
<evidence type="ECO:0000313" key="5">
    <source>
        <dbReference type="Proteomes" id="UP000719766"/>
    </source>
</evidence>
<dbReference type="PANTHER" id="PTHR28629:SF4">
    <property type="entry name" value="TRIOKINASE_FMN CYCLASE"/>
    <property type="match status" value="1"/>
</dbReference>
<dbReference type="GO" id="GO:0005829">
    <property type="term" value="C:cytosol"/>
    <property type="evidence" value="ECO:0007669"/>
    <property type="project" value="TreeGrafter"/>
</dbReference>
<accession>A0A9P7AMY8</accession>
<dbReference type="Pfam" id="PF02733">
    <property type="entry name" value="Dak1"/>
    <property type="match status" value="1"/>
</dbReference>
<dbReference type="GeneID" id="64593994"/>
<evidence type="ECO:0000256" key="1">
    <source>
        <dbReference type="SAM" id="MobiDB-lite"/>
    </source>
</evidence>
<dbReference type="PANTHER" id="PTHR28629">
    <property type="entry name" value="TRIOKINASE/FMN CYCLASE"/>
    <property type="match status" value="1"/>
</dbReference>
<feature type="domain" description="DhaK" evidence="3">
    <location>
        <begin position="8"/>
        <end position="356"/>
    </location>
</feature>
<dbReference type="OrthoDB" id="2688912at2759"/>
<dbReference type="Gene3D" id="3.30.1180.20">
    <property type="entry name" value="Dihydroxyacetone kinase, domain 2"/>
    <property type="match status" value="1"/>
</dbReference>
<name>A0A9P7AMY8_9AGAM</name>
<dbReference type="Proteomes" id="UP000719766">
    <property type="component" value="Unassembled WGS sequence"/>
</dbReference>
<evidence type="ECO:0000313" key="4">
    <source>
        <dbReference type="EMBL" id="KAG1792764.1"/>
    </source>
</evidence>
<dbReference type="AlphaFoldDB" id="A0A9P7AMY8"/>
<feature type="chain" id="PRO_5040255823" description="DhaK domain-containing protein" evidence="2">
    <location>
        <begin position="16"/>
        <end position="471"/>
    </location>
</feature>
<keyword evidence="2" id="KW-0732">Signal</keyword>
<dbReference type="RefSeq" id="XP_041159333.1">
    <property type="nucleotide sequence ID" value="XM_041300230.1"/>
</dbReference>
<keyword evidence="5" id="KW-1185">Reference proteome</keyword>
<comment type="caution">
    <text evidence="4">The sequence shown here is derived from an EMBL/GenBank/DDBJ whole genome shotgun (WGS) entry which is preliminary data.</text>
</comment>
<proteinExistence type="predicted"/>
<dbReference type="SUPFAM" id="SSF82549">
    <property type="entry name" value="DAK1/DegV-like"/>
    <property type="match status" value="1"/>
</dbReference>
<sequence length="471" mass="50393">MSAVAILSTKALVTSLLRLTIVSNSLWRLPYLTDTYTSLLMVSFATRSVTCCNQDSGPRRPPVYASPLTQHPPSRDAFASPSANRNVAAIEFAAFANGLTHRDVVVVTNNYTGDRLNFGLAMEHARAKHAGLKVVSITVLNADDVLHVHQANQDGKAVRQSVSEVSEETYVCKVLDVYTTPGGKGASRPSPTRSHAKCLGDVLVAHLHSIAFQLVADGHVEVGLGLHIEPGVRRAPLESSRWFATGMLCLASYMAENGTEQRSTRVKNNLDGVSQLEIGAVVEEVRGVPESPAEDEAQVEALLRTFTSPSRISQSSSDGGSTSQGLAILAALDYGMLDSVRIVPAAFVSKVGVRYWKGGAAGARAPLQDAVVAVEEGADRSEDPGNEETIDKDGHCINIQVTFKTTRLSPARDIIAGAAAAPLSVTAMIHTFNLMPLYLWTYKSSYGTSCTNLLYEPSAILATSLPCMDRL</sequence>
<evidence type="ECO:0000259" key="3">
    <source>
        <dbReference type="PROSITE" id="PS51481"/>
    </source>
</evidence>
<dbReference type="GO" id="GO:0019563">
    <property type="term" value="P:glycerol catabolic process"/>
    <property type="evidence" value="ECO:0007669"/>
    <property type="project" value="TreeGrafter"/>
</dbReference>
<dbReference type="EMBL" id="JABBWE010000034">
    <property type="protein sequence ID" value="KAG1792764.1"/>
    <property type="molecule type" value="Genomic_DNA"/>
</dbReference>
<dbReference type="InterPro" id="IPR004006">
    <property type="entry name" value="DhaK_dom"/>
</dbReference>
<reference evidence="4" key="1">
    <citation type="journal article" date="2020" name="New Phytol.">
        <title>Comparative genomics reveals dynamic genome evolution in host specialist ectomycorrhizal fungi.</title>
        <authorList>
            <person name="Lofgren L.A."/>
            <person name="Nguyen N.H."/>
            <person name="Vilgalys R."/>
            <person name="Ruytinx J."/>
            <person name="Liao H.L."/>
            <person name="Branco S."/>
            <person name="Kuo A."/>
            <person name="LaButti K."/>
            <person name="Lipzen A."/>
            <person name="Andreopoulos W."/>
            <person name="Pangilinan J."/>
            <person name="Riley R."/>
            <person name="Hundley H."/>
            <person name="Na H."/>
            <person name="Barry K."/>
            <person name="Grigoriev I.V."/>
            <person name="Stajich J.E."/>
            <person name="Kennedy P.G."/>
        </authorList>
    </citation>
    <scope>NUCLEOTIDE SEQUENCE</scope>
    <source>
        <strain evidence="4">S12</strain>
    </source>
</reference>
<organism evidence="4 5">
    <name type="scientific">Suillus plorans</name>
    <dbReference type="NCBI Taxonomy" id="116603"/>
    <lineage>
        <taxon>Eukaryota</taxon>
        <taxon>Fungi</taxon>
        <taxon>Dikarya</taxon>
        <taxon>Basidiomycota</taxon>
        <taxon>Agaricomycotina</taxon>
        <taxon>Agaricomycetes</taxon>
        <taxon>Agaricomycetidae</taxon>
        <taxon>Boletales</taxon>
        <taxon>Suillineae</taxon>
        <taxon>Suillaceae</taxon>
        <taxon>Suillus</taxon>
    </lineage>
</organism>
<dbReference type="PROSITE" id="PS51481">
    <property type="entry name" value="DHAK"/>
    <property type="match status" value="1"/>
</dbReference>
<dbReference type="GO" id="GO:0004371">
    <property type="term" value="F:glycerone kinase activity"/>
    <property type="evidence" value="ECO:0007669"/>
    <property type="project" value="InterPro"/>
</dbReference>
<feature type="signal peptide" evidence="2">
    <location>
        <begin position="1"/>
        <end position="15"/>
    </location>
</feature>